<evidence type="ECO:0000313" key="2">
    <source>
        <dbReference type="EMBL" id="MEQ2192847.1"/>
    </source>
</evidence>
<protein>
    <submittedName>
        <fullName evidence="2">Uncharacterized protein</fullName>
    </submittedName>
</protein>
<evidence type="ECO:0000313" key="3">
    <source>
        <dbReference type="Proteomes" id="UP001434883"/>
    </source>
</evidence>
<name>A0ABV0QBP8_9TELE</name>
<keyword evidence="3" id="KW-1185">Reference proteome</keyword>
<evidence type="ECO:0000256" key="1">
    <source>
        <dbReference type="SAM" id="MobiDB-lite"/>
    </source>
</evidence>
<comment type="caution">
    <text evidence="2">The sequence shown here is derived from an EMBL/GenBank/DDBJ whole genome shotgun (WGS) entry which is preliminary data.</text>
</comment>
<feature type="region of interest" description="Disordered" evidence="1">
    <location>
        <begin position="1"/>
        <end position="27"/>
    </location>
</feature>
<proteinExistence type="predicted"/>
<dbReference type="EMBL" id="JAHRIN010003847">
    <property type="protein sequence ID" value="MEQ2192847.1"/>
    <property type="molecule type" value="Genomic_DNA"/>
</dbReference>
<reference evidence="2 3" key="1">
    <citation type="submission" date="2021-06" db="EMBL/GenBank/DDBJ databases">
        <authorList>
            <person name="Palmer J.M."/>
        </authorList>
    </citation>
    <scope>NUCLEOTIDE SEQUENCE [LARGE SCALE GENOMIC DNA]</scope>
    <source>
        <strain evidence="2 3">XC_2019</strain>
        <tissue evidence="2">Muscle</tissue>
    </source>
</reference>
<dbReference type="Proteomes" id="UP001434883">
    <property type="component" value="Unassembled WGS sequence"/>
</dbReference>
<sequence length="78" mass="7980">VSNNCQVVLDDGDETTNEPVRDTVPPCTRGSVAAEEVAAILNTQSSGGVSQVMGTGVGPNLLVDAHQFSALPQSQLVS</sequence>
<feature type="non-terminal residue" evidence="2">
    <location>
        <position position="1"/>
    </location>
</feature>
<gene>
    <name evidence="2" type="ORF">XENOCAPTIV_018329</name>
</gene>
<accession>A0ABV0QBP8</accession>
<organism evidence="2 3">
    <name type="scientific">Xenoophorus captivus</name>
    <dbReference type="NCBI Taxonomy" id="1517983"/>
    <lineage>
        <taxon>Eukaryota</taxon>
        <taxon>Metazoa</taxon>
        <taxon>Chordata</taxon>
        <taxon>Craniata</taxon>
        <taxon>Vertebrata</taxon>
        <taxon>Euteleostomi</taxon>
        <taxon>Actinopterygii</taxon>
        <taxon>Neopterygii</taxon>
        <taxon>Teleostei</taxon>
        <taxon>Neoteleostei</taxon>
        <taxon>Acanthomorphata</taxon>
        <taxon>Ovalentaria</taxon>
        <taxon>Atherinomorphae</taxon>
        <taxon>Cyprinodontiformes</taxon>
        <taxon>Goodeidae</taxon>
        <taxon>Xenoophorus</taxon>
    </lineage>
</organism>